<name>A0A1N7J170_9BACI</name>
<keyword evidence="4" id="KW-0143">Chaperone</keyword>
<dbReference type="Proteomes" id="UP000187608">
    <property type="component" value="Unassembled WGS sequence"/>
</dbReference>
<evidence type="ECO:0000256" key="3">
    <source>
        <dbReference type="ARBA" id="ARBA00022795"/>
    </source>
</evidence>
<reference evidence="9" key="1">
    <citation type="submission" date="2017-01" db="EMBL/GenBank/DDBJ databases">
        <authorList>
            <person name="Varghese N."/>
            <person name="Submissions S."/>
        </authorList>
    </citation>
    <scope>NUCLEOTIDE SEQUENCE [LARGE SCALE GENOMIC DNA]</scope>
    <source>
        <strain evidence="9">DSM 23127</strain>
    </source>
</reference>
<dbReference type="Pfam" id="PF05400">
    <property type="entry name" value="FliT"/>
    <property type="match status" value="1"/>
</dbReference>
<evidence type="ECO:0000256" key="6">
    <source>
        <dbReference type="ARBA" id="ARBA00093785"/>
    </source>
</evidence>
<keyword evidence="2" id="KW-0963">Cytoplasm</keyword>
<comment type="function">
    <text evidence="5">May act as an export chaperone for the filament capping protein FliD.</text>
</comment>
<evidence type="ECO:0000313" key="9">
    <source>
        <dbReference type="Proteomes" id="UP000187608"/>
    </source>
</evidence>
<evidence type="ECO:0000256" key="5">
    <source>
        <dbReference type="ARBA" id="ARBA00093765"/>
    </source>
</evidence>
<keyword evidence="3" id="KW-1005">Bacterial flagellum biogenesis</keyword>
<accession>A0A1N7J170</accession>
<dbReference type="OrthoDB" id="2353131at2"/>
<evidence type="ECO:0000256" key="2">
    <source>
        <dbReference type="ARBA" id="ARBA00022490"/>
    </source>
</evidence>
<protein>
    <recommendedName>
        <fullName evidence="7">Flagellar protein FliT</fullName>
    </recommendedName>
</protein>
<evidence type="ECO:0000256" key="7">
    <source>
        <dbReference type="ARBA" id="ARBA00093797"/>
    </source>
</evidence>
<organism evidence="8 9">
    <name type="scientific">Salimicrobium flavidum</name>
    <dbReference type="NCBI Taxonomy" id="570947"/>
    <lineage>
        <taxon>Bacteria</taxon>
        <taxon>Bacillati</taxon>
        <taxon>Bacillota</taxon>
        <taxon>Bacilli</taxon>
        <taxon>Bacillales</taxon>
        <taxon>Bacillaceae</taxon>
        <taxon>Salimicrobium</taxon>
    </lineage>
</organism>
<gene>
    <name evidence="8" type="ORF">SAMN05421687_103155</name>
</gene>
<evidence type="ECO:0000256" key="4">
    <source>
        <dbReference type="ARBA" id="ARBA00023186"/>
    </source>
</evidence>
<keyword evidence="8" id="KW-0966">Cell projection</keyword>
<dbReference type="STRING" id="570947.SAMN05421687_103155"/>
<dbReference type="InterPro" id="IPR008622">
    <property type="entry name" value="FliT"/>
</dbReference>
<dbReference type="AlphaFoldDB" id="A0A1N7J170"/>
<sequence>MTWQRLLQVNRDLESEINQKVTTQNRSAIMENVESLVEERGELLRELKSPETEEEMAILTEVRSKDGSMQRRLEFLFNELKAEMRNNKKQRKGKQSYTNPYANVATMDGTYVDSKK</sequence>
<comment type="subcellular location">
    <subcellularLocation>
        <location evidence="1">Cytoplasm</location>
        <location evidence="1">Cytosol</location>
    </subcellularLocation>
</comment>
<dbReference type="EMBL" id="FTOC01000003">
    <property type="protein sequence ID" value="SIS43039.1"/>
    <property type="molecule type" value="Genomic_DNA"/>
</dbReference>
<evidence type="ECO:0000256" key="1">
    <source>
        <dbReference type="ARBA" id="ARBA00004514"/>
    </source>
</evidence>
<keyword evidence="8" id="KW-0282">Flagellum</keyword>
<keyword evidence="8" id="KW-0969">Cilium</keyword>
<comment type="similarity">
    <text evidence="6">Belongs to the bacillales FliT family.</text>
</comment>
<dbReference type="RefSeq" id="WP_076557691.1">
    <property type="nucleotide sequence ID" value="NZ_FTOC01000003.1"/>
</dbReference>
<keyword evidence="9" id="KW-1185">Reference proteome</keyword>
<evidence type="ECO:0000313" key="8">
    <source>
        <dbReference type="EMBL" id="SIS43039.1"/>
    </source>
</evidence>
<proteinExistence type="inferred from homology"/>